<dbReference type="EMBL" id="QWJL01000009">
    <property type="protein sequence ID" value="RIP28332.1"/>
    <property type="molecule type" value="Genomic_DNA"/>
</dbReference>
<dbReference type="EMBL" id="AAGBOZ010000011">
    <property type="protein sequence ID" value="EBM1206245.1"/>
    <property type="molecule type" value="Genomic_DNA"/>
</dbReference>
<evidence type="ECO:0000313" key="5">
    <source>
        <dbReference type="EMBL" id="EBM1206245.1"/>
    </source>
</evidence>
<dbReference type="GO" id="GO:0009307">
    <property type="term" value="P:DNA restriction-modification system"/>
    <property type="evidence" value="ECO:0007669"/>
    <property type="project" value="UniProtKB-KW"/>
</dbReference>
<dbReference type="Proteomes" id="UP000839926">
    <property type="component" value="Unassembled WGS sequence"/>
</dbReference>
<sequence length="464" mass="52665">MGSKWTTVSINDIKLPEKYSCVGGPFGSSLSQKHYVDSGVPVIRGTNLAGDIFSESDFVFVSPDKANELQRNMAFRGDIVFTQRGTLGQVALIPEDSLYEKYIVSQSQMKLTVNPKQADAYFIYTYFRTNEAKALIENNAIVGGVPHINLGILKEFKLRLPPLSEQKRISEVSKSIDNKINLNRQINQTLEQMSQTLFKSWFVDFDPVIDNALDAGNPIPEALQSRAELRQKVRNSADFKPLPADIRTLFPAEFEETELGWVPKGWRIESFSEIAQLVKENVKSEDISSEVHYVGLEHLERKHIFITNYGNGRDVSSNKSAFNKGDLLFGKLRPYFHKVAITPFSGICSTDILVFRAKEKYYKSLMAMYVFTDEFVAYANLRSIGTRMPRAEAKDLLKYRIVLPNKNILEKFELLLKNYWSKGQLNNDESKHLTTLRDTLLPKLISGELSLEDLPNLVNQTEPA</sequence>
<gene>
    <name evidence="8" type="ORF">A7D45_12190</name>
    <name evidence="6" type="ORF">AZF90_01675</name>
    <name evidence="5" type="ORF">DT651_12110</name>
    <name evidence="9" type="ORF">EKD96_19155</name>
    <name evidence="7" type="ORF">F2D26_00680</name>
</gene>
<dbReference type="EMBL" id="SDIQ01000038">
    <property type="protein sequence ID" value="RXL18471.1"/>
    <property type="molecule type" value="Genomic_DNA"/>
</dbReference>
<dbReference type="InterPro" id="IPR052021">
    <property type="entry name" value="Type-I_RS_S_subunit"/>
</dbReference>
<comment type="caution">
    <text evidence="5">The sequence shown here is derived from an EMBL/GenBank/DDBJ whole genome shotgun (WGS) entry which is preliminary data.</text>
</comment>
<evidence type="ECO:0000313" key="8">
    <source>
        <dbReference type="EMBL" id="RIP28332.1"/>
    </source>
</evidence>
<organism evidence="5">
    <name type="scientific">Salmonella enterica</name>
    <name type="common">Salmonella choleraesuis</name>
    <dbReference type="NCBI Taxonomy" id="28901"/>
    <lineage>
        <taxon>Bacteria</taxon>
        <taxon>Pseudomonadati</taxon>
        <taxon>Pseudomonadota</taxon>
        <taxon>Gammaproteobacteria</taxon>
        <taxon>Enterobacterales</taxon>
        <taxon>Enterobacteriaceae</taxon>
        <taxon>Salmonella</taxon>
    </lineage>
</organism>
<evidence type="ECO:0000256" key="1">
    <source>
        <dbReference type="ARBA" id="ARBA00010923"/>
    </source>
</evidence>
<reference evidence="9" key="4">
    <citation type="submission" date="2019-01" db="EMBL/GenBank/DDBJ databases">
        <title>Whole genome sequencing of Salmonella enterica.</title>
        <authorList>
            <person name="Cao G."/>
        </authorList>
    </citation>
    <scope>NUCLEOTIDE SEQUENCE [LARGE SCALE GENOMIC DNA]</scope>
    <source>
        <strain evidence="9">CFSAN074594</strain>
    </source>
</reference>
<dbReference type="GO" id="GO:0004519">
    <property type="term" value="F:endonuclease activity"/>
    <property type="evidence" value="ECO:0007669"/>
    <property type="project" value="UniProtKB-KW"/>
</dbReference>
<dbReference type="Proteomes" id="UP000839900">
    <property type="component" value="Unassembled WGS sequence"/>
</dbReference>
<keyword evidence="3" id="KW-0238">DNA-binding</keyword>
<reference evidence="6" key="1">
    <citation type="submission" date="2018-07" db="EMBL/GenBank/DDBJ databases">
        <authorList>
            <consortium name="GenomeTrakr network: Whole genome sequencing for foodborne pathogen traceback"/>
        </authorList>
    </citation>
    <scope>NUCLEOTIDE SEQUENCE [LARGE SCALE GENOMIC DNA]</scope>
    <source>
        <strain evidence="6">CFSAN047025</strain>
    </source>
</reference>
<dbReference type="EMBL" id="AAGODW010000001">
    <property type="protein sequence ID" value="EBQ1840410.1"/>
    <property type="molecule type" value="Genomic_DNA"/>
</dbReference>
<keyword evidence="5" id="KW-0255">Endonuclease</keyword>
<evidence type="ECO:0000259" key="4">
    <source>
        <dbReference type="Pfam" id="PF01420"/>
    </source>
</evidence>
<keyword evidence="5" id="KW-0540">Nuclease</keyword>
<dbReference type="Proteomes" id="UP000839921">
    <property type="component" value="Unassembled WGS sequence"/>
</dbReference>
<comment type="similarity">
    <text evidence="1">Belongs to the type-I restriction system S methylase family.</text>
</comment>
<dbReference type="PANTHER" id="PTHR30408:SF13">
    <property type="entry name" value="TYPE I RESTRICTION ENZYME HINDI SPECIFICITY SUBUNIT"/>
    <property type="match status" value="1"/>
</dbReference>
<dbReference type="Gene3D" id="3.90.220.20">
    <property type="entry name" value="DNA methylase specificity domains"/>
    <property type="match status" value="2"/>
</dbReference>
<dbReference type="InterPro" id="IPR000055">
    <property type="entry name" value="Restrct_endonuc_typeI_TRD"/>
</dbReference>
<dbReference type="GO" id="GO:0003677">
    <property type="term" value="F:DNA binding"/>
    <property type="evidence" value="ECO:0007669"/>
    <property type="project" value="UniProtKB-KW"/>
</dbReference>
<evidence type="ECO:0000256" key="3">
    <source>
        <dbReference type="ARBA" id="ARBA00023125"/>
    </source>
</evidence>
<feature type="domain" description="Type I restriction modification DNA specificity" evidence="4">
    <location>
        <begin position="37"/>
        <end position="192"/>
    </location>
</feature>
<dbReference type="Proteomes" id="UP000839536">
    <property type="component" value="Unassembled WGS sequence"/>
</dbReference>
<accession>A0A232RDX2</accession>
<dbReference type="AlphaFoldDB" id="A0A232RDX2"/>
<evidence type="ECO:0000313" key="6">
    <source>
        <dbReference type="EMBL" id="EBQ1840410.1"/>
    </source>
</evidence>
<dbReference type="PANTHER" id="PTHR30408">
    <property type="entry name" value="TYPE-1 RESTRICTION ENZYME ECOKI SPECIFICITY PROTEIN"/>
    <property type="match status" value="1"/>
</dbReference>
<protein>
    <submittedName>
        <fullName evidence="5">Restriction endonuclease subunit S</fullName>
    </submittedName>
</protein>
<name>A0A232RDX2_SALER</name>
<dbReference type="SUPFAM" id="SSF116734">
    <property type="entry name" value="DNA methylase specificity domain"/>
    <property type="match status" value="2"/>
</dbReference>
<evidence type="ECO:0000313" key="9">
    <source>
        <dbReference type="EMBL" id="RXL18471.1"/>
    </source>
</evidence>
<evidence type="ECO:0000256" key="2">
    <source>
        <dbReference type="ARBA" id="ARBA00022747"/>
    </source>
</evidence>
<reference evidence="5" key="2">
    <citation type="submission" date="2018-07" db="EMBL/GenBank/DDBJ databases">
        <authorList>
            <consortium name="PulseNet: The National Subtyping Network for Foodborne Disease Surveillance"/>
            <person name="Tarr C.L."/>
            <person name="Trees E."/>
            <person name="Katz L.S."/>
            <person name="Carleton-Romer H.A."/>
            <person name="Stroika S."/>
            <person name="Kucerova Z."/>
            <person name="Roache K.F."/>
            <person name="Sabol A.L."/>
            <person name="Besser J."/>
            <person name="Gerner-Smidt P."/>
        </authorList>
    </citation>
    <scope>NUCLEOTIDE SEQUENCE [LARGE SCALE GENOMIC DNA]</scope>
    <source>
        <strain evidence="5">PNUSAS046051</strain>
        <strain evidence="7">PNUSAS096846</strain>
    </source>
</reference>
<dbReference type="RefSeq" id="WP_000535017.1">
    <property type="nucleotide sequence ID" value="NZ_JBHZFA020000050.1"/>
</dbReference>
<dbReference type="InterPro" id="IPR044946">
    <property type="entry name" value="Restrct_endonuc_typeI_TRD_sf"/>
</dbReference>
<keyword evidence="2" id="KW-0680">Restriction system</keyword>
<dbReference type="EMBL" id="AAKHLQ010000001">
    <property type="protein sequence ID" value="ECR8154838.1"/>
    <property type="molecule type" value="Genomic_DNA"/>
</dbReference>
<dbReference type="Proteomes" id="UP000885256">
    <property type="component" value="Unassembled WGS sequence"/>
</dbReference>
<evidence type="ECO:0000313" key="7">
    <source>
        <dbReference type="EMBL" id="ECR8154838.1"/>
    </source>
</evidence>
<proteinExistence type="inferred from homology"/>
<dbReference type="Pfam" id="PF01420">
    <property type="entry name" value="Methylase_S"/>
    <property type="match status" value="1"/>
</dbReference>
<keyword evidence="5" id="KW-0378">Hydrolase</keyword>
<reference evidence="8" key="3">
    <citation type="submission" date="2018-08" db="EMBL/GenBank/DDBJ databases">
        <title>Whole genome sequencing of Salmonella enterica serotype newport.</title>
        <authorList>
            <person name="Bell R."/>
        </authorList>
    </citation>
    <scope>NUCLEOTIDE SEQUENCE [LARGE SCALE GENOMIC DNA]</scope>
    <source>
        <strain evidence="8">CFSAN048053</strain>
    </source>
</reference>